<keyword evidence="2" id="KW-0560">Oxidoreductase</keyword>
<reference evidence="2 3" key="1">
    <citation type="submission" date="2022-07" db="EMBL/GenBank/DDBJ databases">
        <authorList>
            <person name="Xamxidin M."/>
            <person name="Wu M."/>
        </authorList>
    </citation>
    <scope>NUCLEOTIDE SEQUENCE [LARGE SCALE GENOMIC DNA]</scope>
    <source>
        <strain evidence="2 3">NBRC 111650</strain>
    </source>
</reference>
<protein>
    <submittedName>
        <fullName evidence="2">Peroxidase-related enzyme</fullName>
    </submittedName>
</protein>
<dbReference type="RefSeq" id="WP_256765500.1">
    <property type="nucleotide sequence ID" value="NZ_JANIGO010000006.1"/>
</dbReference>
<keyword evidence="3" id="KW-1185">Reference proteome</keyword>
<dbReference type="Gene3D" id="1.20.1290.10">
    <property type="entry name" value="AhpD-like"/>
    <property type="match status" value="1"/>
</dbReference>
<dbReference type="GO" id="GO:0004601">
    <property type="term" value="F:peroxidase activity"/>
    <property type="evidence" value="ECO:0007669"/>
    <property type="project" value="UniProtKB-KW"/>
</dbReference>
<organism evidence="2 3">
    <name type="scientific">Limnobacter humi</name>
    <dbReference type="NCBI Taxonomy" id="1778671"/>
    <lineage>
        <taxon>Bacteria</taxon>
        <taxon>Pseudomonadati</taxon>
        <taxon>Pseudomonadota</taxon>
        <taxon>Betaproteobacteria</taxon>
        <taxon>Burkholderiales</taxon>
        <taxon>Burkholderiaceae</taxon>
        <taxon>Limnobacter</taxon>
    </lineage>
</organism>
<evidence type="ECO:0000313" key="2">
    <source>
        <dbReference type="EMBL" id="MCQ8897694.1"/>
    </source>
</evidence>
<dbReference type="InterPro" id="IPR029032">
    <property type="entry name" value="AhpD-like"/>
</dbReference>
<feature type="domain" description="Carboxymuconolactone decarboxylase-like" evidence="1">
    <location>
        <begin position="41"/>
        <end position="101"/>
    </location>
</feature>
<evidence type="ECO:0000259" key="1">
    <source>
        <dbReference type="Pfam" id="PF02627"/>
    </source>
</evidence>
<comment type="caution">
    <text evidence="2">The sequence shown here is derived from an EMBL/GenBank/DDBJ whole genome shotgun (WGS) entry which is preliminary data.</text>
</comment>
<dbReference type="NCBIfam" id="TIGR00778">
    <property type="entry name" value="ahpD_dom"/>
    <property type="match status" value="1"/>
</dbReference>
<gene>
    <name evidence="2" type="ORF">NQT62_14730</name>
</gene>
<sequence>MSRINLVTPANANPEQLELLNAIEQQMGGVLNFLKVFANSPAALKAFLGLYGIASSGVLEPATRERIALAVAQQNECEYCVSAHTAISRKAGLAADDILQARHGHHEHPKTAALIGFAKQVMDSHGDVSAADLLGLRAAGVTDAEIIEVIVHVGLNFLTNVVGKVSQVDIDFPKISLQLAA</sequence>
<accession>A0ABT1WJK7</accession>
<keyword evidence="2" id="KW-0575">Peroxidase</keyword>
<dbReference type="PANTHER" id="PTHR35446">
    <property type="entry name" value="SI:CH211-175M2.5"/>
    <property type="match status" value="1"/>
</dbReference>
<dbReference type="InterPro" id="IPR010195">
    <property type="entry name" value="Uncharacterised_peroxidase-rel"/>
</dbReference>
<dbReference type="InterPro" id="IPR003779">
    <property type="entry name" value="CMD-like"/>
</dbReference>
<dbReference type="InterPro" id="IPR004675">
    <property type="entry name" value="AhpD_core"/>
</dbReference>
<dbReference type="SUPFAM" id="SSF69118">
    <property type="entry name" value="AhpD-like"/>
    <property type="match status" value="1"/>
</dbReference>
<evidence type="ECO:0000313" key="3">
    <source>
        <dbReference type="Proteomes" id="UP001204142"/>
    </source>
</evidence>
<dbReference type="Pfam" id="PF02627">
    <property type="entry name" value="CMD"/>
    <property type="match status" value="1"/>
</dbReference>
<dbReference type="NCBIfam" id="TIGR01926">
    <property type="entry name" value="peroxid_rel"/>
    <property type="match status" value="1"/>
</dbReference>
<dbReference type="PANTHER" id="PTHR35446:SF3">
    <property type="entry name" value="CMD DOMAIN-CONTAINING PROTEIN"/>
    <property type="match status" value="1"/>
</dbReference>
<proteinExistence type="predicted"/>
<name>A0ABT1WJK7_9BURK</name>
<dbReference type="Proteomes" id="UP001204142">
    <property type="component" value="Unassembled WGS sequence"/>
</dbReference>
<dbReference type="EMBL" id="JANIGO010000006">
    <property type="protein sequence ID" value="MCQ8897694.1"/>
    <property type="molecule type" value="Genomic_DNA"/>
</dbReference>